<dbReference type="GO" id="GO:1901982">
    <property type="term" value="F:maltose binding"/>
    <property type="evidence" value="ECO:0007669"/>
    <property type="project" value="TreeGrafter"/>
</dbReference>
<evidence type="ECO:0000256" key="2">
    <source>
        <dbReference type="ARBA" id="ARBA00022448"/>
    </source>
</evidence>
<dbReference type="Pfam" id="PF01547">
    <property type="entry name" value="SBP_bac_1"/>
    <property type="match status" value="1"/>
</dbReference>
<proteinExistence type="inferred from homology"/>
<dbReference type="GO" id="GO:0042956">
    <property type="term" value="P:maltodextrin transmembrane transport"/>
    <property type="evidence" value="ECO:0007669"/>
    <property type="project" value="TreeGrafter"/>
</dbReference>
<dbReference type="RefSeq" id="WP_174056273.1">
    <property type="nucleotide sequence ID" value="NZ_JAPZLT010000001.1"/>
</dbReference>
<dbReference type="EMBL" id="JAPZLT010000001">
    <property type="protein sequence ID" value="MCZ7907964.1"/>
    <property type="molecule type" value="Genomic_DNA"/>
</dbReference>
<feature type="signal peptide" evidence="5">
    <location>
        <begin position="1"/>
        <end position="30"/>
    </location>
</feature>
<dbReference type="SUPFAM" id="SSF53850">
    <property type="entry name" value="Periplasmic binding protein-like II"/>
    <property type="match status" value="1"/>
</dbReference>
<dbReference type="CDD" id="cd13585">
    <property type="entry name" value="PBP2_TMBP_like"/>
    <property type="match status" value="1"/>
</dbReference>
<evidence type="ECO:0000256" key="3">
    <source>
        <dbReference type="ARBA" id="ARBA00022729"/>
    </source>
</evidence>
<dbReference type="PANTHER" id="PTHR30061">
    <property type="entry name" value="MALTOSE-BINDING PERIPLASMIC PROTEIN"/>
    <property type="match status" value="1"/>
</dbReference>
<evidence type="ECO:0000256" key="5">
    <source>
        <dbReference type="SAM" id="SignalP"/>
    </source>
</evidence>
<name>A0A9X3KAT2_9HYPH</name>
<gene>
    <name evidence="6" type="ORF">O9X94_01465</name>
</gene>
<dbReference type="GO" id="GO:0055052">
    <property type="term" value="C:ATP-binding cassette (ABC) transporter complex, substrate-binding subunit-containing"/>
    <property type="evidence" value="ECO:0007669"/>
    <property type="project" value="TreeGrafter"/>
</dbReference>
<organism evidence="6 7">
    <name type="scientific">Agrobacterium leguminum</name>
    <dbReference type="NCBI Taxonomy" id="2792015"/>
    <lineage>
        <taxon>Bacteria</taxon>
        <taxon>Pseudomonadati</taxon>
        <taxon>Pseudomonadota</taxon>
        <taxon>Alphaproteobacteria</taxon>
        <taxon>Hyphomicrobiales</taxon>
        <taxon>Rhizobiaceae</taxon>
        <taxon>Rhizobium/Agrobacterium group</taxon>
        <taxon>Agrobacterium</taxon>
    </lineage>
</organism>
<reference evidence="6" key="1">
    <citation type="submission" date="2022-12" db="EMBL/GenBank/DDBJ databases">
        <title>Draft genome sequences of 22 rhizogenic Agrobacterium biovar 1 strains, the causative agent of hairy root disease.</title>
        <authorList>
            <person name="Kim N."/>
            <person name="Vargas P."/>
            <person name="Rediers H."/>
        </authorList>
    </citation>
    <scope>NUCLEOTIDE SEQUENCE</scope>
    <source>
        <strain evidence="6">ST07.17.026</strain>
    </source>
</reference>
<keyword evidence="2" id="KW-0813">Transport</keyword>
<evidence type="ECO:0000256" key="1">
    <source>
        <dbReference type="ARBA" id="ARBA00008520"/>
    </source>
</evidence>
<dbReference type="Proteomes" id="UP001151309">
    <property type="component" value="Unassembled WGS sequence"/>
</dbReference>
<keyword evidence="3 5" id="KW-0732">Signal</keyword>
<dbReference type="InterPro" id="IPR006059">
    <property type="entry name" value="SBP"/>
</dbReference>
<sequence>MAYLHSRRGIVRGALASVLLVSALSGTAFAQQAKEKITFAAAMFSEAGRGDRAKAWVQKFNESQDKIEVEPIAIPFSSFANTVFTQMGGGGGPDLVRFDQIDYFAAVPSGRVLSLEGLIDPSQYKFIGPDKYLAVNGKRYGVIFDSTGYGLLYNKDIVKGAPPTTFEDFLKVAKETTGDGKYGYAYRATMAERAGFWQDVCNFVYGFGGRWSDAAGNLTVNSPEVIKGIEAYKAVYDLDVIPKGADAATYRRMFWEGKIAMNVDNGGVAAIFHQNSPNLPFAAAPSPFPTPAQGLIMTMLSINANTKHKDAAVTFLKWALEPENQQGLQKAMGTIVGTVTQYSAEDLAAQPWLTVYDKQVETAVPQLVMGLETKTPEIQQIVLESVLKVLQGGENPKDAMDAAQRLIERRVLRR</sequence>
<dbReference type="AlphaFoldDB" id="A0A9X3KAT2"/>
<dbReference type="Gene3D" id="3.40.190.10">
    <property type="entry name" value="Periplasmic binding protein-like II"/>
    <property type="match status" value="1"/>
</dbReference>
<comment type="caution">
    <text evidence="6">The sequence shown here is derived from an EMBL/GenBank/DDBJ whole genome shotgun (WGS) entry which is preliminary data.</text>
</comment>
<evidence type="ECO:0000313" key="7">
    <source>
        <dbReference type="Proteomes" id="UP001151309"/>
    </source>
</evidence>
<evidence type="ECO:0000256" key="4">
    <source>
        <dbReference type="ARBA" id="ARBA00022764"/>
    </source>
</evidence>
<keyword evidence="4" id="KW-0574">Periplasm</keyword>
<dbReference type="PANTHER" id="PTHR30061:SF50">
    <property type="entry name" value="MALTOSE_MALTODEXTRIN-BINDING PERIPLASMIC PROTEIN"/>
    <property type="match status" value="1"/>
</dbReference>
<accession>A0A9X3KAT2</accession>
<protein>
    <submittedName>
        <fullName evidence="6">Sugar ABC transporter substrate-binding protein</fullName>
    </submittedName>
</protein>
<keyword evidence="7" id="KW-1185">Reference proteome</keyword>
<comment type="similarity">
    <text evidence="1">Belongs to the bacterial solute-binding protein 1 family.</text>
</comment>
<feature type="chain" id="PRO_5040784929" evidence="5">
    <location>
        <begin position="31"/>
        <end position="414"/>
    </location>
</feature>
<evidence type="ECO:0000313" key="6">
    <source>
        <dbReference type="EMBL" id="MCZ7907964.1"/>
    </source>
</evidence>
<dbReference type="GO" id="GO:0015768">
    <property type="term" value="P:maltose transport"/>
    <property type="evidence" value="ECO:0007669"/>
    <property type="project" value="TreeGrafter"/>
</dbReference>